<dbReference type="EMBL" id="JBBEGN010000022">
    <property type="protein sequence ID" value="MEJ2871395.1"/>
    <property type="molecule type" value="Genomic_DNA"/>
</dbReference>
<proteinExistence type="predicted"/>
<comment type="caution">
    <text evidence="1">The sequence shown here is derived from an EMBL/GenBank/DDBJ whole genome shotgun (WGS) entry which is preliminary data.</text>
</comment>
<sequence>MSPPAPGTALPDRDRLDADLAAAEDAVVRASASLVDLEAHPGYGLLAPGGFTGTSARRREETLATVAELHHDLALYRRAVAAAREARGARSRPTPEELAAVAEALHGESVVVTEEAVPLQRRGLLGPTSEVTRTSADALLARMRAGFDAVSGVVAAVAAVWEAVAAQLGPVQREVDALRAETAVGSAPDTAARLDRAAARADALRAAVLVDPLPHTGTAEPVDATGLAEVTTALADVRAVLAEARALREGLDGRVAALTAEVDALAAVEADVTVIAAEVARVIDAPPGLPVPERRAPGLRAAIREAHADARAGRWEAASAGFAAAADGLEAARRTAASDRTALGGLLDRRAELRGRLGALRAKASARGRSEDLDLDALHARARDILWTAPCDLAAATVAVRAYQRALDDGGPPR</sequence>
<dbReference type="RefSeq" id="WP_337697964.1">
    <property type="nucleotide sequence ID" value="NZ_JBBEGN010000022.1"/>
</dbReference>
<organism evidence="1 2">
    <name type="scientific">Actinomycetospora aurantiaca</name>
    <dbReference type="NCBI Taxonomy" id="3129233"/>
    <lineage>
        <taxon>Bacteria</taxon>
        <taxon>Bacillati</taxon>
        <taxon>Actinomycetota</taxon>
        <taxon>Actinomycetes</taxon>
        <taxon>Pseudonocardiales</taxon>
        <taxon>Pseudonocardiaceae</taxon>
        <taxon>Actinomycetospora</taxon>
    </lineage>
</organism>
<evidence type="ECO:0000313" key="2">
    <source>
        <dbReference type="Proteomes" id="UP001385809"/>
    </source>
</evidence>
<protein>
    <submittedName>
        <fullName evidence="1">Uncharacterized protein</fullName>
    </submittedName>
</protein>
<accession>A0ABU8MXP6</accession>
<name>A0ABU8MXP6_9PSEU</name>
<keyword evidence="2" id="KW-1185">Reference proteome</keyword>
<evidence type="ECO:0000313" key="1">
    <source>
        <dbReference type="EMBL" id="MEJ2871395.1"/>
    </source>
</evidence>
<reference evidence="1 2" key="1">
    <citation type="submission" date="2024-03" db="EMBL/GenBank/DDBJ databases">
        <title>Actinomycetospora sp. OC33-EN08, a novel actinomycete isolated from wild orchid (Aerides multiflora).</title>
        <authorList>
            <person name="Suriyachadkun C."/>
        </authorList>
    </citation>
    <scope>NUCLEOTIDE SEQUENCE [LARGE SCALE GENOMIC DNA]</scope>
    <source>
        <strain evidence="1 2">OC33-EN08</strain>
    </source>
</reference>
<gene>
    <name evidence="1" type="ORF">WCD74_26795</name>
</gene>
<dbReference type="Proteomes" id="UP001385809">
    <property type="component" value="Unassembled WGS sequence"/>
</dbReference>